<dbReference type="Pfam" id="PF00083">
    <property type="entry name" value="Sugar_tr"/>
    <property type="match status" value="1"/>
</dbReference>
<evidence type="ECO:0000256" key="1">
    <source>
        <dbReference type="ARBA" id="ARBA00004141"/>
    </source>
</evidence>
<dbReference type="GO" id="GO:0016020">
    <property type="term" value="C:membrane"/>
    <property type="evidence" value="ECO:0007669"/>
    <property type="project" value="UniProtKB-SubCell"/>
</dbReference>
<dbReference type="Proteomes" id="UP001233999">
    <property type="component" value="Unassembled WGS sequence"/>
</dbReference>
<dbReference type="EMBL" id="JASPKZ010007480">
    <property type="protein sequence ID" value="KAJ9584030.1"/>
    <property type="molecule type" value="Genomic_DNA"/>
</dbReference>
<protein>
    <recommendedName>
        <fullName evidence="6">Major facilitator superfamily (MFS) profile domain-containing protein</fullName>
    </recommendedName>
</protein>
<evidence type="ECO:0000256" key="4">
    <source>
        <dbReference type="ARBA" id="ARBA00023136"/>
    </source>
</evidence>
<evidence type="ECO:0000313" key="8">
    <source>
        <dbReference type="Proteomes" id="UP001233999"/>
    </source>
</evidence>
<comment type="subcellular location">
    <subcellularLocation>
        <location evidence="1">Membrane</location>
        <topology evidence="1">Multi-pass membrane protein</topology>
    </subcellularLocation>
</comment>
<dbReference type="Gene3D" id="1.20.1250.20">
    <property type="entry name" value="MFS general substrate transporter like domains"/>
    <property type="match status" value="1"/>
</dbReference>
<name>A0AAD7ZNP5_DIPPU</name>
<reference evidence="7" key="1">
    <citation type="journal article" date="2023" name="IScience">
        <title>Live-bearing cockroach genome reveals convergent evolutionary mechanisms linked to viviparity in insects and beyond.</title>
        <authorList>
            <person name="Fouks B."/>
            <person name="Harrison M.C."/>
            <person name="Mikhailova A.A."/>
            <person name="Marchal E."/>
            <person name="English S."/>
            <person name="Carruthers M."/>
            <person name="Jennings E.C."/>
            <person name="Chiamaka E.L."/>
            <person name="Frigard R.A."/>
            <person name="Pippel M."/>
            <person name="Attardo G.M."/>
            <person name="Benoit J.B."/>
            <person name="Bornberg-Bauer E."/>
            <person name="Tobe S.S."/>
        </authorList>
    </citation>
    <scope>NUCLEOTIDE SEQUENCE</scope>
    <source>
        <strain evidence="7">Stay&amp;Tobe</strain>
    </source>
</reference>
<reference evidence="7" key="2">
    <citation type="submission" date="2023-05" db="EMBL/GenBank/DDBJ databases">
        <authorList>
            <person name="Fouks B."/>
        </authorList>
    </citation>
    <scope>NUCLEOTIDE SEQUENCE</scope>
    <source>
        <strain evidence="7">Stay&amp;Tobe</strain>
        <tissue evidence="7">Testes</tissue>
    </source>
</reference>
<dbReference type="InterPro" id="IPR020846">
    <property type="entry name" value="MFS_dom"/>
</dbReference>
<dbReference type="GO" id="GO:0022857">
    <property type="term" value="F:transmembrane transporter activity"/>
    <property type="evidence" value="ECO:0007669"/>
    <property type="project" value="InterPro"/>
</dbReference>
<dbReference type="InterPro" id="IPR005828">
    <property type="entry name" value="MFS_sugar_transport-like"/>
</dbReference>
<gene>
    <name evidence="7" type="ORF">L9F63_021634</name>
</gene>
<evidence type="ECO:0000256" key="5">
    <source>
        <dbReference type="SAM" id="Phobius"/>
    </source>
</evidence>
<evidence type="ECO:0000256" key="2">
    <source>
        <dbReference type="ARBA" id="ARBA00022692"/>
    </source>
</evidence>
<evidence type="ECO:0000313" key="7">
    <source>
        <dbReference type="EMBL" id="KAJ9584030.1"/>
    </source>
</evidence>
<feature type="transmembrane region" description="Helical" evidence="5">
    <location>
        <begin position="131"/>
        <end position="148"/>
    </location>
</feature>
<feature type="transmembrane region" description="Helical" evidence="5">
    <location>
        <begin position="26"/>
        <end position="48"/>
    </location>
</feature>
<organism evidence="7 8">
    <name type="scientific">Diploptera punctata</name>
    <name type="common">Pacific beetle cockroach</name>
    <dbReference type="NCBI Taxonomy" id="6984"/>
    <lineage>
        <taxon>Eukaryota</taxon>
        <taxon>Metazoa</taxon>
        <taxon>Ecdysozoa</taxon>
        <taxon>Arthropoda</taxon>
        <taxon>Hexapoda</taxon>
        <taxon>Insecta</taxon>
        <taxon>Pterygota</taxon>
        <taxon>Neoptera</taxon>
        <taxon>Polyneoptera</taxon>
        <taxon>Dictyoptera</taxon>
        <taxon>Blattodea</taxon>
        <taxon>Blaberoidea</taxon>
        <taxon>Blaberidae</taxon>
        <taxon>Diplopterinae</taxon>
        <taxon>Diploptera</taxon>
    </lineage>
</organism>
<feature type="transmembrane region" description="Helical" evidence="5">
    <location>
        <begin position="181"/>
        <end position="202"/>
    </location>
</feature>
<evidence type="ECO:0000259" key="6">
    <source>
        <dbReference type="PROSITE" id="PS50850"/>
    </source>
</evidence>
<proteinExistence type="predicted"/>
<keyword evidence="2 5" id="KW-0812">Transmembrane</keyword>
<keyword evidence="4 5" id="KW-0472">Membrane</keyword>
<dbReference type="InterPro" id="IPR036259">
    <property type="entry name" value="MFS_trans_sf"/>
</dbReference>
<dbReference type="PANTHER" id="PTHR24064">
    <property type="entry name" value="SOLUTE CARRIER FAMILY 22 MEMBER"/>
    <property type="match status" value="1"/>
</dbReference>
<comment type="caution">
    <text evidence="7">The sequence shown here is derived from an EMBL/GenBank/DDBJ whole genome shotgun (WGS) entry which is preliminary data.</text>
</comment>
<dbReference type="PROSITE" id="PS50850">
    <property type="entry name" value="MFS"/>
    <property type="match status" value="1"/>
</dbReference>
<dbReference type="AlphaFoldDB" id="A0AAD7ZNP5"/>
<dbReference type="SUPFAM" id="SSF103473">
    <property type="entry name" value="MFS general substrate transporter"/>
    <property type="match status" value="1"/>
</dbReference>
<sequence length="258" mass="28849">MDVDNDLEQLMSYIGDFGKYQLGQSLLHMLCALTAGLHMLTLVTVAAVPDHRCLIPEEDDNSTLWNNPDALSWIPRNKDGDLDSCHMVDKITNSSVKCNQWVYDNTYYLSSRAIEWNLVCDKRWMGAVAQSAYMFGVFTGAVVLGSLADKYGRKIILYISAVLQLVLGVAVAFIPEYYTFLVIRFLYGIFGSAGAYITGFVLSMEIVGASKRTVIGVTFQAFFATGVMLVAFWGFFIKDRVILQVVYGLHSLLLIDLW</sequence>
<keyword evidence="3 5" id="KW-1133">Transmembrane helix</keyword>
<feature type="transmembrane region" description="Helical" evidence="5">
    <location>
        <begin position="214"/>
        <end position="235"/>
    </location>
</feature>
<accession>A0AAD7ZNP5</accession>
<feature type="transmembrane region" description="Helical" evidence="5">
    <location>
        <begin position="155"/>
        <end position="175"/>
    </location>
</feature>
<feature type="non-terminal residue" evidence="7">
    <location>
        <position position="258"/>
    </location>
</feature>
<feature type="domain" description="Major facilitator superfamily (MFS) profile" evidence="6">
    <location>
        <begin position="27"/>
        <end position="258"/>
    </location>
</feature>
<evidence type="ECO:0000256" key="3">
    <source>
        <dbReference type="ARBA" id="ARBA00022989"/>
    </source>
</evidence>
<keyword evidence="8" id="KW-1185">Reference proteome</keyword>